<evidence type="ECO:0000313" key="9">
    <source>
        <dbReference type="Proteomes" id="UP000075243"/>
    </source>
</evidence>
<evidence type="ECO:0000256" key="6">
    <source>
        <dbReference type="SAM" id="MobiDB-lite"/>
    </source>
</evidence>
<evidence type="ECO:0000256" key="3">
    <source>
        <dbReference type="ARBA" id="ARBA00022801"/>
    </source>
</evidence>
<dbReference type="InterPro" id="IPR056648">
    <property type="entry name" value="DUF7746"/>
</dbReference>
<keyword evidence="5" id="KW-0479">Metal-binding</keyword>
<keyword evidence="9" id="KW-1185">Reference proteome</keyword>
<feature type="compositionally biased region" description="Low complexity" evidence="6">
    <location>
        <begin position="1089"/>
        <end position="1104"/>
    </location>
</feature>
<dbReference type="Proteomes" id="UP000075243">
    <property type="component" value="Unassembled WGS sequence"/>
</dbReference>
<keyword evidence="5" id="KW-0862">Zinc</keyword>
<dbReference type="EMBL" id="KQ483937">
    <property type="protein sequence ID" value="KYP39099.1"/>
    <property type="molecule type" value="Genomic_DNA"/>
</dbReference>
<dbReference type="Pfam" id="PF17919">
    <property type="entry name" value="RT_RNaseH_2"/>
    <property type="match status" value="1"/>
</dbReference>
<dbReference type="CDD" id="cd00303">
    <property type="entry name" value="retropepsin_like"/>
    <property type="match status" value="1"/>
</dbReference>
<dbReference type="InterPro" id="IPR043502">
    <property type="entry name" value="DNA/RNA_pol_sf"/>
</dbReference>
<keyword evidence="5" id="KW-0863">Zinc-finger</keyword>
<protein>
    <submittedName>
        <fullName evidence="8">Polyprotein</fullName>
    </submittedName>
</protein>
<dbReference type="InterPro" id="IPR043128">
    <property type="entry name" value="Rev_trsase/Diguanyl_cyclase"/>
</dbReference>
<dbReference type="InterPro" id="IPR021109">
    <property type="entry name" value="Peptidase_aspartic_dom_sf"/>
</dbReference>
<accession>A0A151R9C8</accession>
<keyword evidence="2" id="KW-0064">Aspartyl protease</keyword>
<dbReference type="GO" id="GO:0008270">
    <property type="term" value="F:zinc ion binding"/>
    <property type="evidence" value="ECO:0007669"/>
    <property type="project" value="UniProtKB-KW"/>
</dbReference>
<dbReference type="Gene3D" id="3.10.10.10">
    <property type="entry name" value="HIV Type 1 Reverse Transcriptase, subunit A, domain 1"/>
    <property type="match status" value="1"/>
</dbReference>
<evidence type="ECO:0000256" key="5">
    <source>
        <dbReference type="PROSITE-ProRule" id="PRU00047"/>
    </source>
</evidence>
<keyword evidence="4" id="KW-0238">DNA-binding</keyword>
<sequence length="1495" mass="175891">MHRSKSFRNNSPHMIYKGNSARHSVDGSTINIDLTKLDINSKITKPVYVNIQKEDDFNPSASDFNSVINTITRQEPFRIDKEWINQDFLANYNKDLRKWYFESFSKTKIINFRKLYYSYMEENEINIYFFDWLSTYIKENDIKSINPLTRVNKTWKTIDNKIIVSEYPPMTTIKLEIEKQEIEAKKHSINTIDTDNLNINKIKVQYPKTRTYYPQPSPADVLYEERGEHVSNSYSGNEVIEWNIDGMSEQNLLDYICNMSIAASAFKRRGNSDKATTLIMTQGFTGQLKGWWDNFWSTTDKETILNAIKPETGEEDAVATLIYTIIQHFVGDPNIFKDRAASQLVNLYCPTMSDYRWYKDVFMSQITLREDGYQGFWKERFISGLPKLFSEKVKMKLESHYGKPIPYNTLTYGQIHSIIVHTGIQVCNDFKLQNKLRKEASTNKREIGNFCEQYGLAPIRAPSAVKKKTQKRQFISQKSYQKPYYKKPYKKPYNKTYKKNYSKNIEKPHKKFNNSKKNVTCWKCGRTGHFANKCKVQQKINQLEIDENLKKTLLTIMINSESEEEETSDEDEKEQEVKEIDLNEIYARFRQSTPVAIKDLQQEIKNLKIEITQLKHNNISIEYRLLELEGKNKLRDQENKINNPSSSNQDNIEEIIYLNLITTHKWYCNIKLVIKNEEFNLVALIDSGADINCLQEGIIPSKYYEKSSKRVLSANNSRLQINYKISSARICKNKICYEASFVLVKNMNTPCILGTPFLSLLYPFKVTPKGLETKVLYKVIIFEFIHPPKTYELNLLKEKSIIENKRKHINFLSKEIQYKKIEEQLLNKNIQETIKSFNNRIEQEICEINPTAFWHRKKYEVSLPYIENFDEKNINTKSRPIQMNPQYLEYCKKEIQDYLDKGLIRPSKSPWSCSAFYVLNAAEIERGAPRLVINYKPLNKVLKWIRYPIPNKQDLIKRLTHATIFSKFDMKSGYYQIGVREEDKLRKNPIPWNSEMTQIIIKVKQIVKKLPCLGIPDPDAFLIVETDASELGYGGILKQKISSTSKEQIVRYYSESFYRPRPMSKSTKDQYGLPFEAPNINTVKKEQSKSISASPSSSRKLPQSFNTKLPSKTSTSLEAINSQSPLLNHNRFDPIAALEYAPEPSSIPSPKQISQNLSKNITHNTNPVTTPSDSRSYELNYITKDNHIDVMPIEPEWKNLSREQLLNTIFPKDTHYQNFLKTRIFYEFILVDTELIDLFHSRDKESNIIYSKAKILKIMTPEEWGQPIYQPKSFSRQFQPQTYTYYDYTMAWTYMLYLKPKTHSWFFWFRRGISLKFPKWFLQWFYTWGPIRELFPQEVSENFDYFKEITTFLPNYKMITFVASQNITWIVTWDYIFRQPYDNVPLRVLSRCIKVKWWNKFDMNLINKARIKEWVQSNSPAIMTQENKKRISKDSQFLAEKSKIMAELASASSQEEFEERLRLVRALQDPEAQEETGSSESVSTNPYLKNEDMYY</sequence>
<feature type="compositionally biased region" description="Polar residues" evidence="6">
    <location>
        <begin position="1105"/>
        <end position="1118"/>
    </location>
</feature>
<dbReference type="SMART" id="SM00343">
    <property type="entry name" value="ZnF_C2HC"/>
    <property type="match status" value="1"/>
</dbReference>
<feature type="domain" description="CCHC-type" evidence="7">
    <location>
        <begin position="521"/>
        <end position="535"/>
    </location>
</feature>
<dbReference type="SUPFAM" id="SSF56672">
    <property type="entry name" value="DNA/RNA polymerases"/>
    <property type="match status" value="1"/>
</dbReference>
<evidence type="ECO:0000256" key="1">
    <source>
        <dbReference type="ARBA" id="ARBA00022670"/>
    </source>
</evidence>
<dbReference type="PANTHER" id="PTHR33054">
    <property type="entry name" value="CCHC-TYPE DOMAIN-CONTAINING PROTEIN"/>
    <property type="match status" value="1"/>
</dbReference>
<dbReference type="Pfam" id="PF22909">
    <property type="entry name" value="Caulimovir_coat_dom"/>
    <property type="match status" value="1"/>
</dbReference>
<organism evidence="8 9">
    <name type="scientific">Cajanus cajan</name>
    <name type="common">Pigeon pea</name>
    <name type="synonym">Cajanus indicus</name>
    <dbReference type="NCBI Taxonomy" id="3821"/>
    <lineage>
        <taxon>Eukaryota</taxon>
        <taxon>Viridiplantae</taxon>
        <taxon>Streptophyta</taxon>
        <taxon>Embryophyta</taxon>
        <taxon>Tracheophyta</taxon>
        <taxon>Spermatophyta</taxon>
        <taxon>Magnoliopsida</taxon>
        <taxon>eudicotyledons</taxon>
        <taxon>Gunneridae</taxon>
        <taxon>Pentapetalae</taxon>
        <taxon>rosids</taxon>
        <taxon>fabids</taxon>
        <taxon>Fabales</taxon>
        <taxon>Fabaceae</taxon>
        <taxon>Papilionoideae</taxon>
        <taxon>50 kb inversion clade</taxon>
        <taxon>NPAAA clade</taxon>
        <taxon>indigoferoid/millettioid clade</taxon>
        <taxon>Phaseoleae</taxon>
        <taxon>Cajanus</taxon>
    </lineage>
</organism>
<dbReference type="Gene3D" id="3.30.70.270">
    <property type="match status" value="1"/>
</dbReference>
<dbReference type="InterPro" id="IPR056010">
    <property type="entry name" value="DUF7588"/>
</dbReference>
<dbReference type="SUPFAM" id="SSF57756">
    <property type="entry name" value="Retrovirus zinc finger-like domains"/>
    <property type="match status" value="1"/>
</dbReference>
<dbReference type="Gramene" id="C.cajan_42847.t">
    <property type="protein sequence ID" value="C.cajan_42847.t"/>
    <property type="gene ID" value="C.cajan_42847"/>
</dbReference>
<dbReference type="Pfam" id="PF24925">
    <property type="entry name" value="DUF7746"/>
    <property type="match status" value="1"/>
</dbReference>
<feature type="region of interest" description="Disordered" evidence="6">
    <location>
        <begin position="1468"/>
        <end position="1495"/>
    </location>
</feature>
<keyword evidence="1" id="KW-0645">Protease</keyword>
<dbReference type="InterPro" id="IPR018061">
    <property type="entry name" value="Retropepsins"/>
</dbReference>
<evidence type="ECO:0000259" key="7">
    <source>
        <dbReference type="PROSITE" id="PS50158"/>
    </source>
</evidence>
<dbReference type="GO" id="GO:0006508">
    <property type="term" value="P:proteolysis"/>
    <property type="evidence" value="ECO:0007669"/>
    <property type="project" value="UniProtKB-KW"/>
</dbReference>
<dbReference type="Pfam" id="PF00098">
    <property type="entry name" value="zf-CCHC"/>
    <property type="match status" value="1"/>
</dbReference>
<evidence type="ECO:0000256" key="4">
    <source>
        <dbReference type="ARBA" id="ARBA00023125"/>
    </source>
</evidence>
<dbReference type="GO" id="GO:0003677">
    <property type="term" value="F:DNA binding"/>
    <property type="evidence" value="ECO:0007669"/>
    <property type="project" value="UniProtKB-KW"/>
</dbReference>
<gene>
    <name evidence="8" type="ORF">KK1_039609</name>
</gene>
<dbReference type="PANTHER" id="PTHR33054:SF9">
    <property type="entry name" value="CCHC-TYPE DOMAIN-CONTAINING PROTEIN"/>
    <property type="match status" value="1"/>
</dbReference>
<feature type="region of interest" description="Disordered" evidence="6">
    <location>
        <begin position="1062"/>
        <end position="1118"/>
    </location>
</feature>
<dbReference type="SUPFAM" id="SSF50630">
    <property type="entry name" value="Acid proteases"/>
    <property type="match status" value="1"/>
</dbReference>
<evidence type="ECO:0000313" key="8">
    <source>
        <dbReference type="EMBL" id="KYP39099.1"/>
    </source>
</evidence>
<dbReference type="Gene3D" id="2.40.70.10">
    <property type="entry name" value="Acid Proteases"/>
    <property type="match status" value="1"/>
</dbReference>
<dbReference type="GO" id="GO:0004190">
    <property type="term" value="F:aspartic-type endopeptidase activity"/>
    <property type="evidence" value="ECO:0007669"/>
    <property type="project" value="UniProtKB-KW"/>
</dbReference>
<name>A0A151R9C8_CAJCA</name>
<keyword evidence="3" id="KW-0378">Hydrolase</keyword>
<proteinExistence type="predicted"/>
<dbReference type="InterPro" id="IPR036875">
    <property type="entry name" value="Znf_CCHC_sf"/>
</dbReference>
<dbReference type="PROSITE" id="PS50158">
    <property type="entry name" value="ZF_CCHC"/>
    <property type="match status" value="1"/>
</dbReference>
<reference evidence="8" key="1">
    <citation type="journal article" date="2012" name="Nat. Biotechnol.">
        <title>Draft genome sequence of pigeonpea (Cajanus cajan), an orphan legume crop of resource-poor farmers.</title>
        <authorList>
            <person name="Varshney R.K."/>
            <person name="Chen W."/>
            <person name="Li Y."/>
            <person name="Bharti A.K."/>
            <person name="Saxena R.K."/>
            <person name="Schlueter J.A."/>
            <person name="Donoghue M.T."/>
            <person name="Azam S."/>
            <person name="Fan G."/>
            <person name="Whaley A.M."/>
            <person name="Farmer A.D."/>
            <person name="Sheridan J."/>
            <person name="Iwata A."/>
            <person name="Tuteja R."/>
            <person name="Penmetsa R.V."/>
            <person name="Wu W."/>
            <person name="Upadhyaya H.D."/>
            <person name="Yang S.P."/>
            <person name="Shah T."/>
            <person name="Saxena K.B."/>
            <person name="Michael T."/>
            <person name="McCombie W.R."/>
            <person name="Yang B."/>
            <person name="Zhang G."/>
            <person name="Yang H."/>
            <person name="Wang J."/>
            <person name="Spillane C."/>
            <person name="Cook D.R."/>
            <person name="May G.D."/>
            <person name="Xu X."/>
            <person name="Jackson S.A."/>
        </authorList>
    </citation>
    <scope>NUCLEOTIDE SEQUENCE [LARGE SCALE GENOMIC DNA]</scope>
</reference>
<feature type="compositionally biased region" description="Polar residues" evidence="6">
    <location>
        <begin position="1475"/>
        <end position="1487"/>
    </location>
</feature>
<dbReference type="InterPro" id="IPR041577">
    <property type="entry name" value="RT_RNaseH_2"/>
</dbReference>
<dbReference type="Pfam" id="PF24496">
    <property type="entry name" value="DUF7588"/>
    <property type="match status" value="1"/>
</dbReference>
<dbReference type="Pfam" id="PF00077">
    <property type="entry name" value="RVP"/>
    <property type="match status" value="1"/>
</dbReference>
<evidence type="ECO:0000256" key="2">
    <source>
        <dbReference type="ARBA" id="ARBA00022750"/>
    </source>
</evidence>
<dbReference type="InterPro" id="IPR001878">
    <property type="entry name" value="Znf_CCHC"/>
</dbReference>